<keyword evidence="3" id="KW-1185">Reference proteome</keyword>
<feature type="transmembrane region" description="Helical" evidence="1">
    <location>
        <begin position="6"/>
        <end position="26"/>
    </location>
</feature>
<accession>A0A5Q2F2B3</accession>
<sequence length="98" mass="11477">MMNLLVIIGLTLSLIIYTSVIVYQYLVSEFIKAKKEHNHFSHTVDVRRKSMEDDFIKLGESFNESQEAINKLNVVLKKCDWKHKEEDDDKEGTDKTED</sequence>
<evidence type="ECO:0000256" key="1">
    <source>
        <dbReference type="SAM" id="Phobius"/>
    </source>
</evidence>
<dbReference type="GeneID" id="56132790"/>
<protein>
    <submittedName>
        <fullName evidence="2">Uncharacterized protein</fullName>
    </submittedName>
</protein>
<reference evidence="2 3" key="1">
    <citation type="submission" date="2019-09" db="EMBL/GenBank/DDBJ databases">
        <title>Complete genome of Lactococcus lactis phage P596.</title>
        <authorList>
            <person name="Brinks E."/>
        </authorList>
    </citation>
    <scope>NUCLEOTIDE SEQUENCE [LARGE SCALE GENOMIC DNA]</scope>
</reference>
<dbReference type="Proteomes" id="UP000370956">
    <property type="component" value="Segment"/>
</dbReference>
<keyword evidence="1" id="KW-0812">Transmembrane</keyword>
<name>A0A5Q2F2B3_9CAUD</name>
<evidence type="ECO:0000313" key="3">
    <source>
        <dbReference type="Proteomes" id="UP000370956"/>
    </source>
</evidence>
<keyword evidence="1" id="KW-1133">Transmembrane helix</keyword>
<keyword evidence="1" id="KW-0472">Membrane</keyword>
<proteinExistence type="predicted"/>
<evidence type="ECO:0000313" key="2">
    <source>
        <dbReference type="EMBL" id="QGF21084.1"/>
    </source>
</evidence>
<dbReference type="KEGG" id="vg:56132790"/>
<organism evidence="2 3">
    <name type="scientific">Lactococcus phage P596</name>
    <dbReference type="NCBI Taxonomy" id="2656515"/>
    <lineage>
        <taxon>Viruses</taxon>
        <taxon>Duplodnaviria</taxon>
        <taxon>Heunggongvirae</taxon>
        <taxon>Uroviricota</taxon>
        <taxon>Caudoviricetes</taxon>
        <taxon>Teubervirus</taxon>
        <taxon>Teubervirus P596</taxon>
    </lineage>
</organism>
<dbReference type="RefSeq" id="YP_009900561.1">
    <property type="nucleotide sequence ID" value="NC_049808.1"/>
</dbReference>
<dbReference type="EMBL" id="MN528768">
    <property type="protein sequence ID" value="QGF21084.1"/>
    <property type="molecule type" value="Genomic_DNA"/>
</dbReference>